<keyword evidence="9 11" id="KW-0131">Cell cycle</keyword>
<dbReference type="PROSITE" id="PS50059">
    <property type="entry name" value="FKBP_PPIASE"/>
    <property type="match status" value="1"/>
</dbReference>
<dbReference type="HAMAP" id="MF_00303">
    <property type="entry name" value="Trigger_factor_Tig"/>
    <property type="match status" value="1"/>
</dbReference>
<dbReference type="FunFam" id="3.10.50.40:FF:000001">
    <property type="entry name" value="Trigger factor"/>
    <property type="match status" value="1"/>
</dbReference>
<dbReference type="InterPro" id="IPR037041">
    <property type="entry name" value="Trigger_fac_C_sf"/>
</dbReference>
<comment type="similarity">
    <text evidence="2 11 13">Belongs to the FKBP-type PPIase family. Tig subfamily.</text>
</comment>
<dbReference type="GO" id="GO:0043022">
    <property type="term" value="F:ribosome binding"/>
    <property type="evidence" value="ECO:0007669"/>
    <property type="project" value="TreeGrafter"/>
</dbReference>
<dbReference type="Gene3D" id="3.30.70.1050">
    <property type="entry name" value="Trigger factor ribosome-binding domain"/>
    <property type="match status" value="1"/>
</dbReference>
<dbReference type="InterPro" id="IPR005215">
    <property type="entry name" value="Trig_fac"/>
</dbReference>
<dbReference type="NCBIfam" id="TIGR00115">
    <property type="entry name" value="tig"/>
    <property type="match status" value="1"/>
</dbReference>
<dbReference type="GO" id="GO:0051083">
    <property type="term" value="P:'de novo' cotranslational protein folding"/>
    <property type="evidence" value="ECO:0007669"/>
    <property type="project" value="TreeGrafter"/>
</dbReference>
<evidence type="ECO:0000256" key="9">
    <source>
        <dbReference type="ARBA" id="ARBA00023306"/>
    </source>
</evidence>
<sequence>MQVQLETLSGLERRMSIALPMAAIDAQVAERLKRVARTAKIQGFRPGKAPAKIVEMNYGAQVREEVLGEQVQQGFYKAAVEQKLRVAGYPRFESVDAAGDAESFKFAATFEVYPEVVVGELAGKDVEKANTPVTDAEIDKTIDILRKQRTRFNHVERAAAEGDRVIIDFKGSIDGVAFEGGSAENFPFMIGQGQMLADFENGVKGLKEGETVSVTVNFPEDYHGKDVAGKTAVFDITLKSVAEAQLPEVNEELAKQLGIADGDVEKMRAEIRKNVEREVKRRLTARNKEAVMQVLLDATTIELPKSLVELEVGRLMEQARKDLEQRGMAMKDMPLPADLFTQQAERRVALGLILAEVVEANKLEAKPEQVKAMIEEFADSYEQPEDVLSWYYASPDRLEGPTSMVLEDNVVEFVLSRANVVEKELSFDALMGNNGQ</sequence>
<organism evidence="15 16">
    <name type="scientific">Vogesella indigofera</name>
    <name type="common">Pseudomonas indigofera</name>
    <dbReference type="NCBI Taxonomy" id="45465"/>
    <lineage>
        <taxon>Bacteria</taxon>
        <taxon>Pseudomonadati</taxon>
        <taxon>Pseudomonadota</taxon>
        <taxon>Betaproteobacteria</taxon>
        <taxon>Neisseriales</taxon>
        <taxon>Chromobacteriaceae</taxon>
        <taxon>Vogesella</taxon>
    </lineage>
</organism>
<dbReference type="Pfam" id="PF05698">
    <property type="entry name" value="Trigger_C"/>
    <property type="match status" value="1"/>
</dbReference>
<evidence type="ECO:0000313" key="16">
    <source>
        <dbReference type="Proteomes" id="UP000279384"/>
    </source>
</evidence>
<comment type="catalytic activity">
    <reaction evidence="1 11 12">
        <text>[protein]-peptidylproline (omega=180) = [protein]-peptidylproline (omega=0)</text>
        <dbReference type="Rhea" id="RHEA:16237"/>
        <dbReference type="Rhea" id="RHEA-COMP:10747"/>
        <dbReference type="Rhea" id="RHEA-COMP:10748"/>
        <dbReference type="ChEBI" id="CHEBI:83833"/>
        <dbReference type="ChEBI" id="CHEBI:83834"/>
        <dbReference type="EC" id="5.2.1.8"/>
    </reaction>
</comment>
<dbReference type="GO" id="GO:0003755">
    <property type="term" value="F:peptidyl-prolyl cis-trans isomerase activity"/>
    <property type="evidence" value="ECO:0007669"/>
    <property type="project" value="UniProtKB-UniRule"/>
</dbReference>
<comment type="domain">
    <text evidence="11">Consists of 3 domains; the N-terminus binds the ribosome, the middle domain has PPIase activity, while the C-terminus has intrinsic chaperone activity on its own.</text>
</comment>
<evidence type="ECO:0000256" key="3">
    <source>
        <dbReference type="ARBA" id="ARBA00013194"/>
    </source>
</evidence>
<dbReference type="PANTHER" id="PTHR30560">
    <property type="entry name" value="TRIGGER FACTOR CHAPERONE AND PEPTIDYL-PROLYL CIS/TRANS ISOMERASE"/>
    <property type="match status" value="1"/>
</dbReference>
<dbReference type="Gene3D" id="1.10.3120.10">
    <property type="entry name" value="Trigger factor, C-terminal domain"/>
    <property type="match status" value="1"/>
</dbReference>
<dbReference type="RefSeq" id="WP_120809948.1">
    <property type="nucleotide sequence ID" value="NZ_RBID01000011.1"/>
</dbReference>
<dbReference type="SUPFAM" id="SSF102735">
    <property type="entry name" value="Trigger factor ribosome-binding domain"/>
    <property type="match status" value="1"/>
</dbReference>
<dbReference type="EMBL" id="RBID01000011">
    <property type="protein sequence ID" value="RKQ61344.1"/>
    <property type="molecule type" value="Genomic_DNA"/>
</dbReference>
<dbReference type="Pfam" id="PF05697">
    <property type="entry name" value="Trigger_N"/>
    <property type="match status" value="1"/>
</dbReference>
<comment type="caution">
    <text evidence="15">The sequence shown here is derived from an EMBL/GenBank/DDBJ whole genome shotgun (WGS) entry which is preliminary data.</text>
</comment>
<evidence type="ECO:0000256" key="11">
    <source>
        <dbReference type="HAMAP-Rule" id="MF_00303"/>
    </source>
</evidence>
<dbReference type="GO" id="GO:0005737">
    <property type="term" value="C:cytoplasm"/>
    <property type="evidence" value="ECO:0007669"/>
    <property type="project" value="UniProtKB-SubCell"/>
</dbReference>
<dbReference type="GO" id="GO:0015031">
    <property type="term" value="P:protein transport"/>
    <property type="evidence" value="ECO:0007669"/>
    <property type="project" value="UniProtKB-UniRule"/>
</dbReference>
<evidence type="ECO:0000256" key="5">
    <source>
        <dbReference type="ARBA" id="ARBA00022618"/>
    </source>
</evidence>
<feature type="domain" description="PPIase FKBP-type" evidence="14">
    <location>
        <begin position="162"/>
        <end position="242"/>
    </location>
</feature>
<evidence type="ECO:0000256" key="7">
    <source>
        <dbReference type="ARBA" id="ARBA00023186"/>
    </source>
</evidence>
<comment type="function">
    <text evidence="11">Involved in protein export. Acts as a chaperone by maintaining the newly synthesized protein in an open conformation. Functions as a peptidyl-prolyl cis-trans isomerase.</text>
</comment>
<evidence type="ECO:0000256" key="4">
    <source>
        <dbReference type="ARBA" id="ARBA00016902"/>
    </source>
</evidence>
<keyword evidence="11" id="KW-0963">Cytoplasm</keyword>
<evidence type="ECO:0000256" key="1">
    <source>
        <dbReference type="ARBA" id="ARBA00000971"/>
    </source>
</evidence>
<proteinExistence type="inferred from homology"/>
<dbReference type="InterPro" id="IPR036611">
    <property type="entry name" value="Trigger_fac_ribosome-bd_sf"/>
</dbReference>
<comment type="subcellular location">
    <subcellularLocation>
        <location evidence="11">Cytoplasm</location>
    </subcellularLocation>
    <text evidence="11">About half TF is bound to the ribosome near the polypeptide exit tunnel while the other half is free in the cytoplasm.</text>
</comment>
<evidence type="ECO:0000256" key="8">
    <source>
        <dbReference type="ARBA" id="ARBA00023235"/>
    </source>
</evidence>
<dbReference type="GO" id="GO:0051301">
    <property type="term" value="P:cell division"/>
    <property type="evidence" value="ECO:0007669"/>
    <property type="project" value="UniProtKB-KW"/>
</dbReference>
<dbReference type="InterPro" id="IPR046357">
    <property type="entry name" value="PPIase_dom_sf"/>
</dbReference>
<dbReference type="Gene3D" id="3.10.50.40">
    <property type="match status" value="1"/>
</dbReference>
<protein>
    <recommendedName>
        <fullName evidence="4 11">Trigger factor</fullName>
        <shortName evidence="11">TF</shortName>
        <ecNumber evidence="3 11">5.2.1.8</ecNumber>
    </recommendedName>
    <alternativeName>
        <fullName evidence="10 11">PPIase</fullName>
    </alternativeName>
</protein>
<dbReference type="EC" id="5.2.1.8" evidence="3 11"/>
<evidence type="ECO:0000256" key="13">
    <source>
        <dbReference type="RuleBase" id="RU003914"/>
    </source>
</evidence>
<evidence type="ECO:0000256" key="12">
    <source>
        <dbReference type="PROSITE-ProRule" id="PRU00277"/>
    </source>
</evidence>
<dbReference type="GO" id="GO:0044183">
    <property type="term" value="F:protein folding chaperone"/>
    <property type="evidence" value="ECO:0007669"/>
    <property type="project" value="TreeGrafter"/>
</dbReference>
<dbReference type="Pfam" id="PF00254">
    <property type="entry name" value="FKBP_C"/>
    <property type="match status" value="1"/>
</dbReference>
<keyword evidence="5 11" id="KW-0132">Cell division</keyword>
<evidence type="ECO:0000256" key="2">
    <source>
        <dbReference type="ARBA" id="ARBA00005464"/>
    </source>
</evidence>
<dbReference type="InterPro" id="IPR008881">
    <property type="entry name" value="Trigger_fac_ribosome-bd_bac"/>
</dbReference>
<dbReference type="PANTHER" id="PTHR30560:SF3">
    <property type="entry name" value="TRIGGER FACTOR-LIKE PROTEIN TIG, CHLOROPLASTIC"/>
    <property type="match status" value="1"/>
</dbReference>
<dbReference type="SUPFAM" id="SSF109998">
    <property type="entry name" value="Triger factor/SurA peptide-binding domain-like"/>
    <property type="match status" value="1"/>
</dbReference>
<keyword evidence="6 11" id="KW-0697">Rotamase</keyword>
<dbReference type="InterPro" id="IPR008880">
    <property type="entry name" value="Trigger_fac_C"/>
</dbReference>
<gene>
    <name evidence="11" type="primary">tig</name>
    <name evidence="15" type="ORF">C8E02_1114</name>
</gene>
<dbReference type="PIRSF" id="PIRSF003095">
    <property type="entry name" value="Trigger_factor"/>
    <property type="match status" value="1"/>
</dbReference>
<accession>A0A495BJ17</accession>
<dbReference type="AlphaFoldDB" id="A0A495BJ17"/>
<reference evidence="15 16" key="1">
    <citation type="submission" date="2018-10" db="EMBL/GenBank/DDBJ databases">
        <title>Genomic Encyclopedia of Type Strains, Phase IV (KMG-IV): sequencing the most valuable type-strain genomes for metagenomic binning, comparative biology and taxonomic classification.</title>
        <authorList>
            <person name="Goeker M."/>
        </authorList>
    </citation>
    <scope>NUCLEOTIDE SEQUENCE [LARGE SCALE GENOMIC DNA]</scope>
    <source>
        <strain evidence="15 16">DSM 3303</strain>
    </source>
</reference>
<keyword evidence="8 11" id="KW-0413">Isomerase</keyword>
<evidence type="ECO:0000259" key="14">
    <source>
        <dbReference type="PROSITE" id="PS50059"/>
    </source>
</evidence>
<evidence type="ECO:0000256" key="10">
    <source>
        <dbReference type="ARBA" id="ARBA00029986"/>
    </source>
</evidence>
<dbReference type="Proteomes" id="UP000279384">
    <property type="component" value="Unassembled WGS sequence"/>
</dbReference>
<evidence type="ECO:0000313" key="15">
    <source>
        <dbReference type="EMBL" id="RKQ61344.1"/>
    </source>
</evidence>
<dbReference type="InterPro" id="IPR027304">
    <property type="entry name" value="Trigger_fact/SurA_dom_sf"/>
</dbReference>
<name>A0A495BJ17_VOGIN</name>
<dbReference type="SUPFAM" id="SSF54534">
    <property type="entry name" value="FKBP-like"/>
    <property type="match status" value="1"/>
</dbReference>
<dbReference type="GO" id="GO:0043335">
    <property type="term" value="P:protein unfolding"/>
    <property type="evidence" value="ECO:0007669"/>
    <property type="project" value="TreeGrafter"/>
</dbReference>
<evidence type="ECO:0000256" key="6">
    <source>
        <dbReference type="ARBA" id="ARBA00023110"/>
    </source>
</evidence>
<dbReference type="InterPro" id="IPR001179">
    <property type="entry name" value="PPIase_FKBP_dom"/>
</dbReference>
<keyword evidence="7 11" id="KW-0143">Chaperone</keyword>